<evidence type="ECO:0000313" key="4">
    <source>
        <dbReference type="Proteomes" id="UP001166286"/>
    </source>
</evidence>
<evidence type="ECO:0000313" key="3">
    <source>
        <dbReference type="EMBL" id="KAK0506845.1"/>
    </source>
</evidence>
<feature type="region of interest" description="Disordered" evidence="2">
    <location>
        <begin position="1"/>
        <end position="44"/>
    </location>
</feature>
<reference evidence="3" key="1">
    <citation type="submission" date="2023-03" db="EMBL/GenBank/DDBJ databases">
        <title>Complete genome of Cladonia borealis.</title>
        <authorList>
            <person name="Park H."/>
        </authorList>
    </citation>
    <scope>NUCLEOTIDE SEQUENCE</scope>
    <source>
        <strain evidence="3">ANT050790</strain>
    </source>
</reference>
<organism evidence="3 4">
    <name type="scientific">Cladonia borealis</name>
    <dbReference type="NCBI Taxonomy" id="184061"/>
    <lineage>
        <taxon>Eukaryota</taxon>
        <taxon>Fungi</taxon>
        <taxon>Dikarya</taxon>
        <taxon>Ascomycota</taxon>
        <taxon>Pezizomycotina</taxon>
        <taxon>Lecanoromycetes</taxon>
        <taxon>OSLEUM clade</taxon>
        <taxon>Lecanoromycetidae</taxon>
        <taxon>Lecanorales</taxon>
        <taxon>Lecanorineae</taxon>
        <taxon>Cladoniaceae</taxon>
        <taxon>Cladonia</taxon>
    </lineage>
</organism>
<name>A0AA39QPP2_9LECA</name>
<feature type="compositionally biased region" description="Basic and acidic residues" evidence="2">
    <location>
        <begin position="1"/>
        <end position="10"/>
    </location>
</feature>
<feature type="coiled-coil region" evidence="1">
    <location>
        <begin position="167"/>
        <end position="219"/>
    </location>
</feature>
<evidence type="ECO:0000256" key="1">
    <source>
        <dbReference type="SAM" id="Coils"/>
    </source>
</evidence>
<accession>A0AA39QPP2</accession>
<proteinExistence type="predicted"/>
<evidence type="ECO:0000256" key="2">
    <source>
        <dbReference type="SAM" id="MobiDB-lite"/>
    </source>
</evidence>
<feature type="coiled-coil region" evidence="1">
    <location>
        <begin position="105"/>
        <end position="139"/>
    </location>
</feature>
<dbReference type="Proteomes" id="UP001166286">
    <property type="component" value="Unassembled WGS sequence"/>
</dbReference>
<sequence>MAPRDSKESTEIDGNIHPGDKGKGKKAKNPRTSSNSSLPDLPPEGVDAAIAAVGKMGKILYFVQGFHEEISTVEGIYGLGIRQQARINELETTITDLVFRKDYEMTRLRDENDLYRAEARQLERERKKLQQEQAGVDDTIKAMQSKMEAQKDIEIGEAKQGFSDKLKTRVKQIREEHEKKIQALETDNSGLKDTVKKIEEEKKQAQEKLKEQKKSFEVDKRSSQSHIMRLESELQQISAVSMVSPQTREFYIKGFHQLWEGIRDVAANDFSFLPEDTRPLDSDAVRDRLSSISPIFKYPPLSTESAVATFLRACAIQNFLSIKLVSLIQRRYFAESTALVEQKSGLRPMDSILDTISNVPAATSSQQLSWRLTTIDKLERLGSHSPLARIDFSTEPSQDDIIKEIMDPLHYFQSPTDQQLRAKLTEIINMAIKLWSALRKDSCQVNFDYDPSAGDWQECDFVNDLATNGSRAAASRGEISVDQLPPKPFVLFPRITGSFDPDHASPHILHAGVALPHDSPAFLEGLEEIKHVDQATKEFKRSLCRGSSAHSSPVMGKRLGDWPAPHHGYN</sequence>
<dbReference type="AlphaFoldDB" id="A0AA39QPP2"/>
<feature type="region of interest" description="Disordered" evidence="2">
    <location>
        <begin position="546"/>
        <end position="570"/>
    </location>
</feature>
<gene>
    <name evidence="3" type="ORF">JMJ35_010734</name>
</gene>
<comment type="caution">
    <text evidence="3">The sequence shown here is derived from an EMBL/GenBank/DDBJ whole genome shotgun (WGS) entry which is preliminary data.</text>
</comment>
<protein>
    <submittedName>
        <fullName evidence="3">Uncharacterized protein</fullName>
    </submittedName>
</protein>
<dbReference type="EMBL" id="JAFEKC020000028">
    <property type="protein sequence ID" value="KAK0506845.1"/>
    <property type="molecule type" value="Genomic_DNA"/>
</dbReference>
<keyword evidence="1" id="KW-0175">Coiled coil</keyword>
<keyword evidence="4" id="KW-1185">Reference proteome</keyword>